<dbReference type="PANTHER" id="PTHR34710:SF20">
    <property type="entry name" value="OS10G0550200 PROTEIN"/>
    <property type="match status" value="1"/>
</dbReference>
<dbReference type="Pfam" id="PF12274">
    <property type="entry name" value="DUF3615"/>
    <property type="match status" value="1"/>
</dbReference>
<keyword evidence="4" id="KW-1185">Reference proteome</keyword>
<dbReference type="InterPro" id="IPR022059">
    <property type="entry name" value="DUF3615"/>
</dbReference>
<reference evidence="3" key="1">
    <citation type="submission" date="2022-07" db="EMBL/GenBank/DDBJ databases">
        <authorList>
            <person name="Macas J."/>
            <person name="Novak P."/>
            <person name="Neumann P."/>
        </authorList>
    </citation>
    <scope>NUCLEOTIDE SEQUENCE</scope>
</reference>
<evidence type="ECO:0000313" key="4">
    <source>
        <dbReference type="Proteomes" id="UP001152523"/>
    </source>
</evidence>
<organism evidence="3 4">
    <name type="scientific">Cuscuta epithymum</name>
    <dbReference type="NCBI Taxonomy" id="186058"/>
    <lineage>
        <taxon>Eukaryota</taxon>
        <taxon>Viridiplantae</taxon>
        <taxon>Streptophyta</taxon>
        <taxon>Embryophyta</taxon>
        <taxon>Tracheophyta</taxon>
        <taxon>Spermatophyta</taxon>
        <taxon>Magnoliopsida</taxon>
        <taxon>eudicotyledons</taxon>
        <taxon>Gunneridae</taxon>
        <taxon>Pentapetalae</taxon>
        <taxon>asterids</taxon>
        <taxon>lamiids</taxon>
        <taxon>Solanales</taxon>
        <taxon>Convolvulaceae</taxon>
        <taxon>Cuscuteae</taxon>
        <taxon>Cuscuta</taxon>
        <taxon>Cuscuta subgen. Cuscuta</taxon>
    </lineage>
</organism>
<dbReference type="AlphaFoldDB" id="A0AAV0CSJ9"/>
<dbReference type="Proteomes" id="UP001152523">
    <property type="component" value="Unassembled WGS sequence"/>
</dbReference>
<feature type="region of interest" description="Disordered" evidence="1">
    <location>
        <begin position="1"/>
        <end position="36"/>
    </location>
</feature>
<feature type="compositionally biased region" description="Basic residues" evidence="1">
    <location>
        <begin position="23"/>
        <end position="33"/>
    </location>
</feature>
<dbReference type="PANTHER" id="PTHR34710">
    <property type="entry name" value="OS03G0834100 PROTEIN"/>
    <property type="match status" value="1"/>
</dbReference>
<evidence type="ECO:0000256" key="1">
    <source>
        <dbReference type="SAM" id="MobiDB-lite"/>
    </source>
</evidence>
<feature type="domain" description="DUF3615" evidence="2">
    <location>
        <begin position="94"/>
        <end position="189"/>
    </location>
</feature>
<evidence type="ECO:0000313" key="3">
    <source>
        <dbReference type="EMBL" id="CAH9082093.1"/>
    </source>
</evidence>
<sequence length="203" mass="22965">MKNAEAYNLRSRTIYSSKSRPFQTKKRSGRRRKDSGYELLCMPKRQPVKYPGGLGPPPIELTPEQLEAKKAMNRRIAELGLEYYNTNNALHGGDGAATFELVETREYTTFTLRMTSILMAHANFTAKPVHSNGPIMLFFTELSCTDKPKKPFVATNTTVHRCHLLGRDCEVNTGSNGCLACDRPSLHHPLDKDFDVGYRIHYL</sequence>
<accession>A0AAV0CSJ9</accession>
<proteinExistence type="predicted"/>
<dbReference type="EMBL" id="CAMAPF010000037">
    <property type="protein sequence ID" value="CAH9082093.1"/>
    <property type="molecule type" value="Genomic_DNA"/>
</dbReference>
<gene>
    <name evidence="3" type="ORF">CEPIT_LOCUS7980</name>
</gene>
<name>A0AAV0CSJ9_9ASTE</name>
<comment type="caution">
    <text evidence="3">The sequence shown here is derived from an EMBL/GenBank/DDBJ whole genome shotgun (WGS) entry which is preliminary data.</text>
</comment>
<feature type="compositionally biased region" description="Polar residues" evidence="1">
    <location>
        <begin position="10"/>
        <end position="22"/>
    </location>
</feature>
<evidence type="ECO:0000259" key="2">
    <source>
        <dbReference type="Pfam" id="PF12274"/>
    </source>
</evidence>
<protein>
    <recommendedName>
        <fullName evidence="2">DUF3615 domain-containing protein</fullName>
    </recommendedName>
</protein>